<comment type="caution">
    <text evidence="2">The sequence shown here is derived from an EMBL/GenBank/DDBJ whole genome shotgun (WGS) entry which is preliminary data.</text>
</comment>
<gene>
    <name evidence="2" type="ORF">I2501_36850</name>
</gene>
<evidence type="ECO:0000313" key="3">
    <source>
        <dbReference type="Proteomes" id="UP000657385"/>
    </source>
</evidence>
<accession>A0A931BCB5</accession>
<sequence length="98" mass="10736">MSGMNGPPGVDVMLCEGCGQVTPWTPYGRCSWECYNLPRATPEEQQAATEAAPRVQAYFQALQAAAEARAMKDRAMKDRAAGDQAGNEWARDEWPDQA</sequence>
<dbReference type="Proteomes" id="UP000657385">
    <property type="component" value="Unassembled WGS sequence"/>
</dbReference>
<keyword evidence="3" id="KW-1185">Reference proteome</keyword>
<name>A0A931BCB5_9ACTN</name>
<organism evidence="2 3">
    <name type="scientific">Streptacidiphilus fuscans</name>
    <dbReference type="NCBI Taxonomy" id="2789292"/>
    <lineage>
        <taxon>Bacteria</taxon>
        <taxon>Bacillati</taxon>
        <taxon>Actinomycetota</taxon>
        <taxon>Actinomycetes</taxon>
        <taxon>Kitasatosporales</taxon>
        <taxon>Streptomycetaceae</taxon>
        <taxon>Streptacidiphilus</taxon>
    </lineage>
</organism>
<reference evidence="2" key="1">
    <citation type="submission" date="2020-11" db="EMBL/GenBank/DDBJ databases">
        <title>Isolation and identification of active actinomycetes.</title>
        <authorList>
            <person name="Yu B."/>
        </authorList>
    </citation>
    <scope>NUCLEOTIDE SEQUENCE</scope>
    <source>
        <strain evidence="2">NEAU-YB345</strain>
    </source>
</reference>
<protein>
    <submittedName>
        <fullName evidence="2">Uncharacterized protein</fullName>
    </submittedName>
</protein>
<evidence type="ECO:0000256" key="1">
    <source>
        <dbReference type="SAM" id="MobiDB-lite"/>
    </source>
</evidence>
<proteinExistence type="predicted"/>
<dbReference type="RefSeq" id="WP_196198440.1">
    <property type="nucleotide sequence ID" value="NZ_JADPRT010000024.1"/>
</dbReference>
<feature type="region of interest" description="Disordered" evidence="1">
    <location>
        <begin position="72"/>
        <end position="98"/>
    </location>
</feature>
<feature type="compositionally biased region" description="Basic and acidic residues" evidence="1">
    <location>
        <begin position="89"/>
        <end position="98"/>
    </location>
</feature>
<dbReference type="EMBL" id="JADPRT010000024">
    <property type="protein sequence ID" value="MBF9073597.1"/>
    <property type="molecule type" value="Genomic_DNA"/>
</dbReference>
<dbReference type="AlphaFoldDB" id="A0A931BCB5"/>
<evidence type="ECO:0000313" key="2">
    <source>
        <dbReference type="EMBL" id="MBF9073597.1"/>
    </source>
</evidence>
<feature type="compositionally biased region" description="Basic and acidic residues" evidence="1">
    <location>
        <begin position="72"/>
        <end position="81"/>
    </location>
</feature>